<gene>
    <name evidence="2" type="ORF">BN481_01097</name>
</gene>
<dbReference type="AlphaFoldDB" id="R5UHH4"/>
<proteinExistence type="predicted"/>
<feature type="region of interest" description="Disordered" evidence="1">
    <location>
        <begin position="45"/>
        <end position="71"/>
    </location>
</feature>
<organism evidence="2">
    <name type="scientific">Mediterraneibacter gnavus CAG:126</name>
    <dbReference type="NCBI Taxonomy" id="1263106"/>
    <lineage>
        <taxon>Bacteria</taxon>
        <taxon>Bacillati</taxon>
        <taxon>Bacillota</taxon>
        <taxon>Clostridia</taxon>
        <taxon>Lachnospirales</taxon>
        <taxon>Lachnospiraceae</taxon>
        <taxon>Mediterraneibacter</taxon>
    </lineage>
</organism>
<name>R5UHH4_MEDGN</name>
<dbReference type="EMBL" id="CBAL010000126">
    <property type="protein sequence ID" value="CCZ68272.1"/>
    <property type="molecule type" value="Genomic_DNA"/>
</dbReference>
<dbReference type="Proteomes" id="UP000018114">
    <property type="component" value="Unassembled WGS sequence"/>
</dbReference>
<feature type="compositionally biased region" description="Polar residues" evidence="1">
    <location>
        <begin position="59"/>
        <end position="71"/>
    </location>
</feature>
<accession>R5UHH4</accession>
<feature type="compositionally biased region" description="Basic and acidic residues" evidence="1">
    <location>
        <begin position="45"/>
        <end position="55"/>
    </location>
</feature>
<reference evidence="2" key="1">
    <citation type="submission" date="2012-11" db="EMBL/GenBank/DDBJ databases">
        <title>Dependencies among metagenomic species, viruses, plasmids and units of genetic variation.</title>
        <authorList>
            <person name="Nielsen H.B."/>
            <person name="Almeida M."/>
            <person name="Juncker A.S."/>
            <person name="Rasmussen S."/>
            <person name="Li J."/>
            <person name="Sunagawa S."/>
            <person name="Plichta D."/>
            <person name="Gautier L."/>
            <person name="Le Chatelier E."/>
            <person name="Peletier E."/>
            <person name="Bonde I."/>
            <person name="Nielsen T."/>
            <person name="Manichanh C."/>
            <person name="Arumugam M."/>
            <person name="Batto J."/>
            <person name="Santos M.B.Q.D."/>
            <person name="Blom N."/>
            <person name="Borruel N."/>
            <person name="Burgdorf K.S."/>
            <person name="Boumezbeur F."/>
            <person name="Casellas F."/>
            <person name="Dore J."/>
            <person name="Guarner F."/>
            <person name="Hansen T."/>
            <person name="Hildebrand F."/>
            <person name="Kaas R.S."/>
            <person name="Kennedy S."/>
            <person name="Kristiansen K."/>
            <person name="Kultima J.R."/>
            <person name="Leonard P."/>
            <person name="Levenez F."/>
            <person name="Lund O."/>
            <person name="Moumen B."/>
            <person name="Le Paslier D."/>
            <person name="Pons N."/>
            <person name="Pedersen O."/>
            <person name="Prifti E."/>
            <person name="Qin J."/>
            <person name="Raes J."/>
            <person name="Tap J."/>
            <person name="Tims S."/>
            <person name="Ussery D.W."/>
            <person name="Yamada T."/>
            <person name="MetaHit consortium"/>
            <person name="Renault P."/>
            <person name="Sicheritz-Ponten T."/>
            <person name="Bork P."/>
            <person name="Wang J."/>
            <person name="Brunak S."/>
            <person name="Ehrlich S.D."/>
        </authorList>
    </citation>
    <scope>NUCLEOTIDE SEQUENCE [LARGE SCALE GENOMIC DNA]</scope>
</reference>
<comment type="caution">
    <text evidence="2">The sequence shown here is derived from an EMBL/GenBank/DDBJ whole genome shotgun (WGS) entry which is preliminary data.</text>
</comment>
<evidence type="ECO:0000313" key="2">
    <source>
        <dbReference type="EMBL" id="CCZ68272.1"/>
    </source>
</evidence>
<protein>
    <submittedName>
        <fullName evidence="2">Uncharacterized protein</fullName>
    </submittedName>
</protein>
<evidence type="ECO:0000256" key="1">
    <source>
        <dbReference type="SAM" id="MobiDB-lite"/>
    </source>
</evidence>
<sequence length="71" mass="8352">MGRMNREEILDVVQELISILSEKKITPREAEAVGYIFEKSIKENNEREKERHMEEGVFSWNSSETQKSSIH</sequence>